<dbReference type="PANTHER" id="PTHR42932">
    <property type="entry name" value="GENERAL STRESS PROTEIN 20U"/>
    <property type="match status" value="1"/>
</dbReference>
<dbReference type="InterPro" id="IPR023188">
    <property type="entry name" value="DPS_DNA-bd_CS"/>
</dbReference>
<name>A0ABU9NKL1_9FLAO</name>
<dbReference type="InterPro" id="IPR012347">
    <property type="entry name" value="Ferritin-like"/>
</dbReference>
<evidence type="ECO:0000256" key="1">
    <source>
        <dbReference type="ARBA" id="ARBA00009497"/>
    </source>
</evidence>
<gene>
    <name evidence="4" type="ORF">WFZ86_04075</name>
</gene>
<organism evidence="4 5">
    <name type="scientific">Flavobacterium polysaccharolyticum</name>
    <dbReference type="NCBI Taxonomy" id="3133148"/>
    <lineage>
        <taxon>Bacteria</taxon>
        <taxon>Pseudomonadati</taxon>
        <taxon>Bacteroidota</taxon>
        <taxon>Flavobacteriia</taxon>
        <taxon>Flavobacteriales</taxon>
        <taxon>Flavobacteriaceae</taxon>
        <taxon>Flavobacterium</taxon>
    </lineage>
</organism>
<dbReference type="Proteomes" id="UP001468798">
    <property type="component" value="Unassembled WGS sequence"/>
</dbReference>
<proteinExistence type="inferred from homology"/>
<evidence type="ECO:0000256" key="2">
    <source>
        <dbReference type="RuleBase" id="RU003875"/>
    </source>
</evidence>
<reference evidence="4 5" key="1">
    <citation type="submission" date="2024-03" db="EMBL/GenBank/DDBJ databases">
        <title>Two novel species of the genus Flavobacterium exhibiting potentially degradation of complex polysaccharides.</title>
        <authorList>
            <person name="Lian X."/>
        </authorList>
    </citation>
    <scope>NUCLEOTIDE SEQUENCE [LARGE SCALE GENOMIC DNA]</scope>
    <source>
        <strain evidence="4 5">N6</strain>
    </source>
</reference>
<comment type="caution">
    <text evidence="4">The sequence shown here is derived from an EMBL/GenBank/DDBJ whole genome shotgun (WGS) entry which is preliminary data.</text>
</comment>
<dbReference type="RefSeq" id="WP_342690751.1">
    <property type="nucleotide sequence ID" value="NZ_JBCGDP010000003.1"/>
</dbReference>
<dbReference type="PIRSF" id="PIRSF005900">
    <property type="entry name" value="Dps"/>
    <property type="match status" value="1"/>
</dbReference>
<evidence type="ECO:0000259" key="3">
    <source>
        <dbReference type="Pfam" id="PF00210"/>
    </source>
</evidence>
<evidence type="ECO:0000313" key="4">
    <source>
        <dbReference type="EMBL" id="MEM0575665.1"/>
    </source>
</evidence>
<accession>A0ABU9NKL1</accession>
<protein>
    <submittedName>
        <fullName evidence="4">DNA starvation/stationary phase protection protein</fullName>
    </submittedName>
</protein>
<dbReference type="CDD" id="cd01043">
    <property type="entry name" value="DPS"/>
    <property type="match status" value="1"/>
</dbReference>
<dbReference type="SUPFAM" id="SSF47240">
    <property type="entry name" value="Ferritin-like"/>
    <property type="match status" value="1"/>
</dbReference>
<dbReference type="InterPro" id="IPR009078">
    <property type="entry name" value="Ferritin-like_SF"/>
</dbReference>
<dbReference type="Gene3D" id="1.20.1260.10">
    <property type="match status" value="1"/>
</dbReference>
<dbReference type="EMBL" id="JBCGDP010000003">
    <property type="protein sequence ID" value="MEM0575665.1"/>
    <property type="molecule type" value="Genomic_DNA"/>
</dbReference>
<sequence length="158" mass="18230">MKTAIGISESHRQAVVDELSKILADETVLYIKTKNAHWNVEGVDFYDKHKFFETQFGQLDEIIDSVAERIRSIGHYPPATLKSYLSLTHLSEQDRSQNDSLGFIKELLTDHESIIIILREHIKSFANEFHDLGTSDFITGLMEAHEKMAWFLRSHLKN</sequence>
<dbReference type="PRINTS" id="PR01346">
    <property type="entry name" value="HELNAPAPROT"/>
</dbReference>
<keyword evidence="5" id="KW-1185">Reference proteome</keyword>
<evidence type="ECO:0000313" key="5">
    <source>
        <dbReference type="Proteomes" id="UP001468798"/>
    </source>
</evidence>
<comment type="similarity">
    <text evidence="1 2">Belongs to the Dps family.</text>
</comment>
<feature type="domain" description="Ferritin/DPS" evidence="3">
    <location>
        <begin position="17"/>
        <end position="158"/>
    </location>
</feature>
<dbReference type="InterPro" id="IPR008331">
    <property type="entry name" value="Ferritin_DPS_dom"/>
</dbReference>
<dbReference type="Pfam" id="PF00210">
    <property type="entry name" value="Ferritin"/>
    <property type="match status" value="1"/>
</dbReference>
<dbReference type="PROSITE" id="PS00819">
    <property type="entry name" value="DPS_2"/>
    <property type="match status" value="1"/>
</dbReference>
<dbReference type="PANTHER" id="PTHR42932:SF3">
    <property type="entry name" value="DNA PROTECTION DURING STARVATION PROTEIN"/>
    <property type="match status" value="1"/>
</dbReference>
<dbReference type="InterPro" id="IPR002177">
    <property type="entry name" value="DPS_DNA-bd"/>
</dbReference>